<accession>A0A0F8YRK9</accession>
<feature type="non-terminal residue" evidence="1">
    <location>
        <position position="1"/>
    </location>
</feature>
<reference evidence="1" key="1">
    <citation type="journal article" date="2015" name="Nature">
        <title>Complex archaea that bridge the gap between prokaryotes and eukaryotes.</title>
        <authorList>
            <person name="Spang A."/>
            <person name="Saw J.H."/>
            <person name="Jorgensen S.L."/>
            <person name="Zaremba-Niedzwiedzka K."/>
            <person name="Martijn J."/>
            <person name="Lind A.E."/>
            <person name="van Eijk R."/>
            <person name="Schleper C."/>
            <person name="Guy L."/>
            <person name="Ettema T.J."/>
        </authorList>
    </citation>
    <scope>NUCLEOTIDE SEQUENCE</scope>
</reference>
<comment type="caution">
    <text evidence="1">The sequence shown here is derived from an EMBL/GenBank/DDBJ whole genome shotgun (WGS) entry which is preliminary data.</text>
</comment>
<evidence type="ECO:0000313" key="1">
    <source>
        <dbReference type="EMBL" id="KKK50661.1"/>
    </source>
</evidence>
<dbReference type="AlphaFoldDB" id="A0A0F8YRK9"/>
<gene>
    <name evidence="1" type="ORF">LCGC14_3122780</name>
</gene>
<proteinExistence type="predicted"/>
<organism evidence="1">
    <name type="scientific">marine sediment metagenome</name>
    <dbReference type="NCBI Taxonomy" id="412755"/>
    <lineage>
        <taxon>unclassified sequences</taxon>
        <taxon>metagenomes</taxon>
        <taxon>ecological metagenomes</taxon>
    </lineage>
</organism>
<protein>
    <submittedName>
        <fullName evidence="1">Uncharacterized protein</fullName>
    </submittedName>
</protein>
<name>A0A0F8YRK9_9ZZZZ</name>
<sequence>PVISKLWHRDEFSEEERGRYLQHRRGWLLEQIKKDYPYKTEDIWVVRLEGDRFFLNQDPKEIVERARFANMDSRCGVMLDFRRHRAEGWDDMSDTWPNWHDSIRNIQRWFDIDDIHDIIAFKVADYIDYSGLNRPRPWPRGCKPNDLDRGALSKSMAFYEHHGRRSPTYYHWSITSGSRPLSIKQQRLYPEFDYTSPKTIAQTMENRFTPYKVWPYTSFDQSIDHIIWLFYNTEFKTNKQYQRYYFWGVEQGFIQNNMQLPPRTDI</sequence>
<dbReference type="EMBL" id="LAZR01067906">
    <property type="protein sequence ID" value="KKK50661.1"/>
    <property type="molecule type" value="Genomic_DNA"/>
</dbReference>